<reference evidence="12" key="1">
    <citation type="submission" date="2025-08" db="UniProtKB">
        <authorList>
            <consortium name="Ensembl"/>
        </authorList>
    </citation>
    <scope>IDENTIFICATION</scope>
</reference>
<dbReference type="InterPro" id="IPR004808">
    <property type="entry name" value="AP_endonuc_1"/>
</dbReference>
<dbReference type="InterPro" id="IPR036691">
    <property type="entry name" value="Endo/exonu/phosph_ase_sf"/>
</dbReference>
<evidence type="ECO:0000256" key="1">
    <source>
        <dbReference type="ARBA" id="ARBA00000493"/>
    </source>
</evidence>
<comment type="catalytic activity">
    <reaction evidence="1">
        <text>Exonucleolytic cleavage in the 3'- to 5'-direction to yield nucleoside 5'-phosphates.</text>
        <dbReference type="EC" id="3.1.11.2"/>
    </reaction>
</comment>
<dbReference type="Proteomes" id="UP000694565">
    <property type="component" value="Unplaced"/>
</dbReference>
<dbReference type="GO" id="GO:0003906">
    <property type="term" value="F:DNA-(apurinic or apyrimidinic site) endonuclease activity"/>
    <property type="evidence" value="ECO:0007669"/>
    <property type="project" value="TreeGrafter"/>
</dbReference>
<evidence type="ECO:0000313" key="13">
    <source>
        <dbReference type="Proteomes" id="UP000694565"/>
    </source>
</evidence>
<evidence type="ECO:0000259" key="11">
    <source>
        <dbReference type="Pfam" id="PF03372"/>
    </source>
</evidence>
<name>A0A8C2WBB2_CYCLU</name>
<keyword evidence="8" id="KW-0460">Magnesium</keyword>
<dbReference type="InterPro" id="IPR005135">
    <property type="entry name" value="Endo/exonuclease/phosphatase"/>
</dbReference>
<organism evidence="12 13">
    <name type="scientific">Cyclopterus lumpus</name>
    <name type="common">Lumpsucker</name>
    <dbReference type="NCBI Taxonomy" id="8103"/>
    <lineage>
        <taxon>Eukaryota</taxon>
        <taxon>Metazoa</taxon>
        <taxon>Chordata</taxon>
        <taxon>Craniata</taxon>
        <taxon>Vertebrata</taxon>
        <taxon>Euteleostomi</taxon>
        <taxon>Actinopterygii</taxon>
        <taxon>Neopterygii</taxon>
        <taxon>Teleostei</taxon>
        <taxon>Neoteleostei</taxon>
        <taxon>Acanthomorphata</taxon>
        <taxon>Eupercaria</taxon>
        <taxon>Perciformes</taxon>
        <taxon>Cottioidei</taxon>
        <taxon>Cottales</taxon>
        <taxon>Cyclopteridae</taxon>
        <taxon>Cyclopterus</taxon>
    </lineage>
</organism>
<protein>
    <recommendedName>
        <fullName evidence="4">exodeoxyribonuclease III</fullName>
        <ecNumber evidence="4">3.1.11.2</ecNumber>
    </recommendedName>
</protein>
<dbReference type="EC" id="3.1.11.2" evidence="4"/>
<keyword evidence="10" id="KW-0175">Coiled coil</keyword>
<dbReference type="PANTHER" id="PTHR22748">
    <property type="entry name" value="AP ENDONUCLEASE"/>
    <property type="match status" value="1"/>
</dbReference>
<keyword evidence="13" id="KW-1185">Reference proteome</keyword>
<dbReference type="GO" id="GO:0006284">
    <property type="term" value="P:base-excision repair"/>
    <property type="evidence" value="ECO:0007669"/>
    <property type="project" value="TreeGrafter"/>
</dbReference>
<dbReference type="GO" id="GO:0046872">
    <property type="term" value="F:metal ion binding"/>
    <property type="evidence" value="ECO:0007669"/>
    <property type="project" value="UniProtKB-KW"/>
</dbReference>
<evidence type="ECO:0000256" key="9">
    <source>
        <dbReference type="ARBA" id="ARBA00023204"/>
    </source>
</evidence>
<feature type="domain" description="Endonuclease/exonuclease/phosphatase" evidence="11">
    <location>
        <begin position="7"/>
        <end position="230"/>
    </location>
</feature>
<evidence type="ECO:0000256" key="4">
    <source>
        <dbReference type="ARBA" id="ARBA00012115"/>
    </source>
</evidence>
<dbReference type="Ensembl" id="ENSCLMT00005000014.1">
    <property type="protein sequence ID" value="ENSCLMP00005000013.1"/>
    <property type="gene ID" value="ENSCLMG00005000013.1"/>
</dbReference>
<keyword evidence="7" id="KW-0378">Hydrolase</keyword>
<evidence type="ECO:0000256" key="8">
    <source>
        <dbReference type="ARBA" id="ARBA00022842"/>
    </source>
</evidence>
<evidence type="ECO:0000256" key="3">
    <source>
        <dbReference type="ARBA" id="ARBA00007092"/>
    </source>
</evidence>
<dbReference type="GO" id="GO:0008311">
    <property type="term" value="F:double-stranded DNA 3'-5' DNA exonuclease activity"/>
    <property type="evidence" value="ECO:0007669"/>
    <property type="project" value="UniProtKB-EC"/>
</dbReference>
<dbReference type="AlphaFoldDB" id="A0A8C2WBB2"/>
<sequence length="432" mass="50047">MDPLKVISYNVKGLHSPVKRKKILHQMKQANCHIAFLQETHLSDAEHEKLRRSWADKVYYSSHRSGRKKGVSILIHRQINFTQTLVHKDTEGRYILVNGLIDGTEVSLINVYAPNEDKPGFIRTLFNKILQYSTGLLLMGGDLNCVMSQLMDRQPASKIPLSRMSRMLKYQSQEAGLVDIWRSKFPRGRDFTFYSNRHTSYSRIDYFFTMKAELHRIVDIEILPITISDHAPVALKWDIGQRPTSKQWRLNASLLNDKAFTSFITAELKEYLDINTLEETTPLILWDCAKAYIRGRIISFTSAKRRGKESKQKELEDKIKDLEHKHKQSASANLLNDLKSTRRELNSLLSDKIEGSLRFTNQRYYEHGNKASRLLAFGLRKKQSSNTVQKIKSKETFVTKPDKIAESFAEFYKSLYKNTDTCSDNKSQSYNH</sequence>
<dbReference type="PANTHER" id="PTHR22748:SF26">
    <property type="entry name" value="ENDONUCLEASE_EXONUCLEASE_PHOSPHATASE DOMAIN-CONTAINING PROTEIN"/>
    <property type="match status" value="1"/>
</dbReference>
<evidence type="ECO:0000256" key="6">
    <source>
        <dbReference type="ARBA" id="ARBA00022763"/>
    </source>
</evidence>
<evidence type="ECO:0000313" key="12">
    <source>
        <dbReference type="Ensembl" id="ENSCLMP00005000013.1"/>
    </source>
</evidence>
<evidence type="ECO:0000256" key="10">
    <source>
        <dbReference type="SAM" id="Coils"/>
    </source>
</evidence>
<dbReference type="Gene3D" id="3.60.10.10">
    <property type="entry name" value="Endonuclease/exonuclease/phosphatase"/>
    <property type="match status" value="1"/>
</dbReference>
<dbReference type="SUPFAM" id="SSF56219">
    <property type="entry name" value="DNase I-like"/>
    <property type="match status" value="1"/>
</dbReference>
<evidence type="ECO:0000256" key="5">
    <source>
        <dbReference type="ARBA" id="ARBA00022723"/>
    </source>
</evidence>
<dbReference type="GeneTree" id="ENSGT00950000183016"/>
<dbReference type="GO" id="GO:0005634">
    <property type="term" value="C:nucleus"/>
    <property type="evidence" value="ECO:0007669"/>
    <property type="project" value="TreeGrafter"/>
</dbReference>
<accession>A0A8C2WBB2</accession>
<comment type="cofactor">
    <cofactor evidence="2">
        <name>Mg(2+)</name>
        <dbReference type="ChEBI" id="CHEBI:18420"/>
    </cofactor>
</comment>
<dbReference type="GO" id="GO:0008081">
    <property type="term" value="F:phosphoric diester hydrolase activity"/>
    <property type="evidence" value="ECO:0007669"/>
    <property type="project" value="TreeGrafter"/>
</dbReference>
<reference evidence="12" key="2">
    <citation type="submission" date="2025-09" db="UniProtKB">
        <authorList>
            <consortium name="Ensembl"/>
        </authorList>
    </citation>
    <scope>IDENTIFICATION</scope>
</reference>
<feature type="coiled-coil region" evidence="10">
    <location>
        <begin position="305"/>
        <end position="351"/>
    </location>
</feature>
<proteinExistence type="inferred from homology"/>
<evidence type="ECO:0000256" key="7">
    <source>
        <dbReference type="ARBA" id="ARBA00022801"/>
    </source>
</evidence>
<comment type="similarity">
    <text evidence="3">Belongs to the DNA repair enzymes AP/ExoA family.</text>
</comment>
<evidence type="ECO:0000256" key="2">
    <source>
        <dbReference type="ARBA" id="ARBA00001946"/>
    </source>
</evidence>
<keyword evidence="6" id="KW-0227">DNA damage</keyword>
<keyword evidence="5" id="KW-0479">Metal-binding</keyword>
<dbReference type="Pfam" id="PF03372">
    <property type="entry name" value="Exo_endo_phos"/>
    <property type="match status" value="1"/>
</dbReference>
<keyword evidence="9" id="KW-0234">DNA repair</keyword>
<dbReference type="CDD" id="cd09076">
    <property type="entry name" value="L1-EN"/>
    <property type="match status" value="1"/>
</dbReference>